<dbReference type="EMBL" id="LAZR01019856">
    <property type="protein sequence ID" value="KKL90992.1"/>
    <property type="molecule type" value="Genomic_DNA"/>
</dbReference>
<evidence type="ECO:0000256" key="1">
    <source>
        <dbReference type="SAM" id="MobiDB-lite"/>
    </source>
</evidence>
<feature type="compositionally biased region" description="Basic and acidic residues" evidence="1">
    <location>
        <begin position="107"/>
        <end position="122"/>
    </location>
</feature>
<accession>A0A0F9IV74</accession>
<protein>
    <submittedName>
        <fullName evidence="2">Uncharacterized protein</fullName>
    </submittedName>
</protein>
<gene>
    <name evidence="2" type="ORF">LCGC14_1899150</name>
</gene>
<feature type="compositionally biased region" description="Basic and acidic residues" evidence="1">
    <location>
        <begin position="33"/>
        <end position="42"/>
    </location>
</feature>
<proteinExistence type="predicted"/>
<reference evidence="2" key="1">
    <citation type="journal article" date="2015" name="Nature">
        <title>Complex archaea that bridge the gap between prokaryotes and eukaryotes.</title>
        <authorList>
            <person name="Spang A."/>
            <person name="Saw J.H."/>
            <person name="Jorgensen S.L."/>
            <person name="Zaremba-Niedzwiedzka K."/>
            <person name="Martijn J."/>
            <person name="Lind A.E."/>
            <person name="van Eijk R."/>
            <person name="Schleper C."/>
            <person name="Guy L."/>
            <person name="Ettema T.J."/>
        </authorList>
    </citation>
    <scope>NUCLEOTIDE SEQUENCE</scope>
</reference>
<organism evidence="2">
    <name type="scientific">marine sediment metagenome</name>
    <dbReference type="NCBI Taxonomy" id="412755"/>
    <lineage>
        <taxon>unclassified sequences</taxon>
        <taxon>metagenomes</taxon>
        <taxon>ecological metagenomes</taxon>
    </lineage>
</organism>
<comment type="caution">
    <text evidence="2">The sequence shown here is derived from an EMBL/GenBank/DDBJ whole genome shotgun (WGS) entry which is preliminary data.</text>
</comment>
<name>A0A0F9IV74_9ZZZZ</name>
<dbReference type="AlphaFoldDB" id="A0A0F9IV74"/>
<feature type="region of interest" description="Disordered" evidence="1">
    <location>
        <begin position="1"/>
        <end position="139"/>
    </location>
</feature>
<feature type="compositionally biased region" description="Basic and acidic residues" evidence="1">
    <location>
        <begin position="1"/>
        <end position="10"/>
    </location>
</feature>
<evidence type="ECO:0000313" key="2">
    <source>
        <dbReference type="EMBL" id="KKL90992.1"/>
    </source>
</evidence>
<sequence length="139" mass="14909">MPPNKDDDPTKSSGGAPAGGEVDPSTSEDPTTEDPKPDKETLESIASRMVQSSMDQSIAHVEQGQFGKLNPKVTQLLTTYDRMTRPAPDSPGGEEADPYADLLPSAKPDRSDPKKSPRRERAPGGAGRTHWQDQDPGQS</sequence>